<keyword evidence="3" id="KW-1185">Reference proteome</keyword>
<dbReference type="Ensembl" id="ENSSANT00000089495.1">
    <property type="protein sequence ID" value="ENSSANP00000084207.1"/>
    <property type="gene ID" value="ENSSANG00000041788.1"/>
</dbReference>
<dbReference type="InterPro" id="IPR000626">
    <property type="entry name" value="Ubiquitin-like_dom"/>
</dbReference>
<dbReference type="SUPFAM" id="SSF54236">
    <property type="entry name" value="Ubiquitin-like"/>
    <property type="match status" value="1"/>
</dbReference>
<evidence type="ECO:0000259" key="1">
    <source>
        <dbReference type="PROSITE" id="PS50053"/>
    </source>
</evidence>
<name>A0A671RKT2_9TELE</name>
<sequence length="139" mass="15220">MATIVQEALAQYFLFQPEACGPRQCVKGDPKDTVPVPFHEPLENTTHAVLQVQGPVSPGPKRFPVNIFNGSNGMKIPVIVRSTDTIEKLQQEVLKLSPDLGASLNLVYNGKPVQLYQTLSELQVKPGATFITYQKCRGG</sequence>
<proteinExistence type="predicted"/>
<organism evidence="2 3">
    <name type="scientific">Sinocyclocheilus anshuiensis</name>
    <dbReference type="NCBI Taxonomy" id="1608454"/>
    <lineage>
        <taxon>Eukaryota</taxon>
        <taxon>Metazoa</taxon>
        <taxon>Chordata</taxon>
        <taxon>Craniata</taxon>
        <taxon>Vertebrata</taxon>
        <taxon>Euteleostomi</taxon>
        <taxon>Actinopterygii</taxon>
        <taxon>Neopterygii</taxon>
        <taxon>Teleostei</taxon>
        <taxon>Ostariophysi</taxon>
        <taxon>Cypriniformes</taxon>
        <taxon>Cyprinidae</taxon>
        <taxon>Cyprininae</taxon>
        <taxon>Sinocyclocheilus</taxon>
    </lineage>
</organism>
<dbReference type="Pfam" id="PF00240">
    <property type="entry name" value="ubiquitin"/>
    <property type="match status" value="1"/>
</dbReference>
<reference evidence="2" key="2">
    <citation type="submission" date="2025-09" db="UniProtKB">
        <authorList>
            <consortium name="Ensembl"/>
        </authorList>
    </citation>
    <scope>IDENTIFICATION</scope>
</reference>
<protein>
    <recommendedName>
        <fullName evidence="1">Ubiquitin-like domain-containing protein</fullName>
    </recommendedName>
</protein>
<dbReference type="Gene3D" id="3.10.20.90">
    <property type="entry name" value="Phosphatidylinositol 3-kinase Catalytic Subunit, Chain A, domain 1"/>
    <property type="match status" value="1"/>
</dbReference>
<dbReference type="InterPro" id="IPR029071">
    <property type="entry name" value="Ubiquitin-like_domsf"/>
</dbReference>
<dbReference type="PROSITE" id="PS50053">
    <property type="entry name" value="UBIQUITIN_2"/>
    <property type="match status" value="1"/>
</dbReference>
<feature type="domain" description="Ubiquitin-like" evidence="1">
    <location>
        <begin position="61"/>
        <end position="139"/>
    </location>
</feature>
<evidence type="ECO:0000313" key="3">
    <source>
        <dbReference type="Proteomes" id="UP000472260"/>
    </source>
</evidence>
<dbReference type="CDD" id="cd17039">
    <property type="entry name" value="Ubl_ubiquitin_like"/>
    <property type="match status" value="1"/>
</dbReference>
<dbReference type="AlphaFoldDB" id="A0A671RKT2"/>
<accession>A0A671RKT2</accession>
<dbReference type="Proteomes" id="UP000472260">
    <property type="component" value="Unassembled WGS sequence"/>
</dbReference>
<evidence type="ECO:0000313" key="2">
    <source>
        <dbReference type="Ensembl" id="ENSSANP00000084207.1"/>
    </source>
</evidence>
<reference evidence="2" key="1">
    <citation type="submission" date="2025-08" db="UniProtKB">
        <authorList>
            <consortium name="Ensembl"/>
        </authorList>
    </citation>
    <scope>IDENTIFICATION</scope>
</reference>